<dbReference type="EMBL" id="BOQT01000002">
    <property type="protein sequence ID" value="GIN19565.1"/>
    <property type="molecule type" value="Genomic_DNA"/>
</dbReference>
<evidence type="ECO:0000259" key="1">
    <source>
        <dbReference type="Pfam" id="PF07969"/>
    </source>
</evidence>
<dbReference type="Proteomes" id="UP000680279">
    <property type="component" value="Unassembled WGS sequence"/>
</dbReference>
<protein>
    <submittedName>
        <fullName evidence="2">Amidohydrolase</fullName>
    </submittedName>
</protein>
<dbReference type="SUPFAM" id="SSF51338">
    <property type="entry name" value="Composite domain of metallo-dependent hydrolases"/>
    <property type="match status" value="1"/>
</dbReference>
<dbReference type="SUPFAM" id="SSF51556">
    <property type="entry name" value="Metallo-dependent hydrolases"/>
    <property type="match status" value="1"/>
</dbReference>
<dbReference type="InterPro" id="IPR032466">
    <property type="entry name" value="Metal_Hydrolase"/>
</dbReference>
<dbReference type="InterPro" id="IPR011059">
    <property type="entry name" value="Metal-dep_hydrolase_composite"/>
</dbReference>
<accession>A0ABQ4K3I3</accession>
<keyword evidence="3" id="KW-1185">Reference proteome</keyword>
<evidence type="ECO:0000313" key="2">
    <source>
        <dbReference type="EMBL" id="GIN19565.1"/>
    </source>
</evidence>
<dbReference type="PANTHER" id="PTHR22642">
    <property type="entry name" value="IMIDAZOLONEPROPIONASE"/>
    <property type="match status" value="1"/>
</dbReference>
<dbReference type="Pfam" id="PF07969">
    <property type="entry name" value="Amidohydro_3"/>
    <property type="match status" value="1"/>
</dbReference>
<dbReference type="InterPro" id="IPR033932">
    <property type="entry name" value="YtcJ-like"/>
</dbReference>
<dbReference type="RefSeq" id="WP_018706431.1">
    <property type="nucleotide sequence ID" value="NZ_BOQT01000002.1"/>
</dbReference>
<proteinExistence type="predicted"/>
<dbReference type="Gene3D" id="3.20.20.140">
    <property type="entry name" value="Metal-dependent hydrolases"/>
    <property type="match status" value="1"/>
</dbReference>
<dbReference type="InterPro" id="IPR013108">
    <property type="entry name" value="Amidohydro_3"/>
</dbReference>
<gene>
    <name evidence="2" type="ORF">J1TS3_06990</name>
</gene>
<feature type="domain" description="Amidohydrolase 3" evidence="1">
    <location>
        <begin position="50"/>
        <end position="525"/>
    </location>
</feature>
<dbReference type="Gene3D" id="3.10.310.70">
    <property type="match status" value="1"/>
</dbReference>
<reference evidence="2 3" key="1">
    <citation type="submission" date="2021-03" db="EMBL/GenBank/DDBJ databases">
        <title>Antimicrobial resistance genes in bacteria isolated from Japanese honey, and their potential for conferring macrolide and lincosamide resistance in the American foulbrood pathogen Paenibacillus larvae.</title>
        <authorList>
            <person name="Okamoto M."/>
            <person name="Kumagai M."/>
            <person name="Kanamori H."/>
            <person name="Takamatsu D."/>
        </authorList>
    </citation>
    <scope>NUCLEOTIDE SEQUENCE [LARGE SCALE GENOMIC DNA]</scope>
    <source>
        <strain evidence="2 3">J1TS3</strain>
    </source>
</reference>
<dbReference type="PANTHER" id="PTHR22642:SF2">
    <property type="entry name" value="PROTEIN LONG AFTER FAR-RED 3"/>
    <property type="match status" value="1"/>
</dbReference>
<sequence>MNADLILHHGTVITMDQNFQLAEAVAVKDGKILATGSNDDILQYSTSQTKIIDLEGKTVTPGFIDAHQHMINLGFNLANVNCRKASIEEVVSAIKKRAEASRPDEWIIGWGYDEAGFKENRNLHKGDFEGIPNPVYIMRYCHHAAVVNEKALELAGITNETTVINGIIERDDSGNVTGVLVEQGKSLVENVMPPYTKKQMKNAVKLANDEYIKDGITSVHEAGLGFFSDAFKEFDVLKEMKKEGTLNVRMYVMVLQEVFEEFLEAYSSYEWDDHIKMGSMKFFGDGTLSGKTAAVSQDFKNSPGEKGMLLYSYEDLLERAKIAHSQNKQIAVHAIGDRTINQVLDVYEKLYEDDPKPNLRHRIEHSTVSDETILARMNKLGAIPVPQPPLVYFAGDVYMENLNEPAVQNVFANKNFIDAGLKPAGSSDCPIIPSSPLLGIAVAMDRMTINNRVFIPDQRVSLREALSMYTINAAYASFEEDLKGSLEEGKLADMVILPEGFLHFTPEEIKGTEIEMTIIGGEVVYSKGTLKT</sequence>
<organism evidence="2 3">
    <name type="scientific">Siminovitchia fordii</name>
    <dbReference type="NCBI Taxonomy" id="254759"/>
    <lineage>
        <taxon>Bacteria</taxon>
        <taxon>Bacillati</taxon>
        <taxon>Bacillota</taxon>
        <taxon>Bacilli</taxon>
        <taxon>Bacillales</taxon>
        <taxon>Bacillaceae</taxon>
        <taxon>Siminovitchia</taxon>
    </lineage>
</organism>
<dbReference type="CDD" id="cd01300">
    <property type="entry name" value="YtcJ_like"/>
    <property type="match status" value="1"/>
</dbReference>
<comment type="caution">
    <text evidence="2">The sequence shown here is derived from an EMBL/GenBank/DDBJ whole genome shotgun (WGS) entry which is preliminary data.</text>
</comment>
<name>A0ABQ4K3I3_9BACI</name>
<dbReference type="Gene3D" id="2.30.40.10">
    <property type="entry name" value="Urease, subunit C, domain 1"/>
    <property type="match status" value="1"/>
</dbReference>
<evidence type="ECO:0000313" key="3">
    <source>
        <dbReference type="Proteomes" id="UP000680279"/>
    </source>
</evidence>